<gene>
    <name evidence="2" type="ORF">K458DRAFT_137349</name>
</gene>
<reference evidence="2" key="1">
    <citation type="journal article" date="2020" name="Stud. Mycol.">
        <title>101 Dothideomycetes genomes: a test case for predicting lifestyles and emergence of pathogens.</title>
        <authorList>
            <person name="Haridas S."/>
            <person name="Albert R."/>
            <person name="Binder M."/>
            <person name="Bloem J."/>
            <person name="Labutti K."/>
            <person name="Salamov A."/>
            <person name="Andreopoulos B."/>
            <person name="Baker S."/>
            <person name="Barry K."/>
            <person name="Bills G."/>
            <person name="Bluhm B."/>
            <person name="Cannon C."/>
            <person name="Castanera R."/>
            <person name="Culley D."/>
            <person name="Daum C."/>
            <person name="Ezra D."/>
            <person name="Gonzalez J."/>
            <person name="Henrissat B."/>
            <person name="Kuo A."/>
            <person name="Liang C."/>
            <person name="Lipzen A."/>
            <person name="Lutzoni F."/>
            <person name="Magnuson J."/>
            <person name="Mondo S."/>
            <person name="Nolan M."/>
            <person name="Ohm R."/>
            <person name="Pangilinan J."/>
            <person name="Park H.-J."/>
            <person name="Ramirez L."/>
            <person name="Alfaro M."/>
            <person name="Sun H."/>
            <person name="Tritt A."/>
            <person name="Yoshinaga Y."/>
            <person name="Zwiers L.-H."/>
            <person name="Turgeon B."/>
            <person name="Goodwin S."/>
            <person name="Spatafora J."/>
            <person name="Crous P."/>
            <person name="Grigoriev I."/>
        </authorList>
    </citation>
    <scope>NUCLEOTIDE SEQUENCE</scope>
    <source>
        <strain evidence="2">CBS 122367</strain>
    </source>
</reference>
<evidence type="ECO:0000313" key="3">
    <source>
        <dbReference type="Proteomes" id="UP000799291"/>
    </source>
</evidence>
<accession>A0A6G1IKS6</accession>
<protein>
    <submittedName>
        <fullName evidence="2">Uncharacterized protein</fullName>
    </submittedName>
</protein>
<sequence length="999" mass="104727">MAPGRKNDTTTPISEPEVQGPVPTRPSLMQRVSALFSSVPRRRVGITTRPLTAPESRYSLINRALRRRSCRQSENGGEADQSLVQKPCPYDPNTLQSFPRLDRHCSCGLPWPRVRSRHLPLTPCDDCRNKTPNSHIAVNARRSASRGVTPTRQTVVSASAASGSLVPPIPIRNVPDALLDRPRPHVPALELLSTSRRRPSNRRPPTRRGSRAESDGGSTFDIILGKSPPKSSKSRSTDTPTPPKLHHLHGLPGSRQFPYAHKHEVPAHLAAIQAGTPSPVRDFQVEAERTANTPTPGITDWTRTVQYGLGRTPVPVRRTPNPQTPRSTSRSAHRQPANSPGSSSENTRQRPSAHLNRGTPFRPGPTPTTLQAIEEARSMTVCDGQAVNIEFELQRTRVYGSRTAAPTRPPSQLPNGVSAGSSSSDDSNFSTGTMPPTPHEVDGVRRETPDGFGMPNGLPRMRGGGQGGRLVCASSMQNRISDCHLPMCGCCGYKTPKKLSDDPPPRVVTPERVARALRQNRTAPLPRHLRAHAACPGSSCPKEPARNDISTCLSHSSDLAQARQQSSPTPDREIPHLRGGGGFDLKDTDRVPATLWFLAGGRGHPVTVSSWNKQKPKKRIGGLFGMAIYGHKAGTPYKSRQADNTGDQNGNPGFSGKKKVLFKLPDDSPTSSSSSSSSSESSSEGGRDAGSGSRGQGHEPAVGTSGPEDTPASTGPRDSPPTADPPATSATQEPPPPPIQKDTPAAGTDSTRLPPKPEPGASGDGPSGEDAANSPPANGAPDNGAETAIATSGSSFEPSAFEGSPTEEDSTPLVDAPNYNDEANAPNGEHNAPNANPARDNSSGGTGPNPEPSAAQGGTAAEDIDNSRRTPKPNATEHSPPSPDAEPTTKGPGDSGPPPDSAGHTNAAAGDGQGSTASEDNTSSDNSVPAANDQAPDNPAADNADAGADATSNGTTASSEPPPAGEEAPLANDDAARALRERARRPYSGPAVAEDSAWG</sequence>
<feature type="region of interest" description="Disordered" evidence="1">
    <location>
        <begin position="401"/>
        <end position="466"/>
    </location>
</feature>
<feature type="compositionally biased region" description="Low complexity" evidence="1">
    <location>
        <begin position="929"/>
        <end position="973"/>
    </location>
</feature>
<feature type="compositionally biased region" description="Polar residues" evidence="1">
    <location>
        <begin position="642"/>
        <end position="652"/>
    </location>
</feature>
<feature type="compositionally biased region" description="Low complexity" evidence="1">
    <location>
        <begin position="311"/>
        <end position="326"/>
    </location>
</feature>
<feature type="compositionally biased region" description="Polar residues" evidence="1">
    <location>
        <begin position="336"/>
        <end position="350"/>
    </location>
</feature>
<evidence type="ECO:0000313" key="2">
    <source>
        <dbReference type="EMBL" id="KAF2678593.1"/>
    </source>
</evidence>
<dbReference type="AlphaFoldDB" id="A0A6G1IKS6"/>
<organism evidence="2 3">
    <name type="scientific">Lentithecium fluviatile CBS 122367</name>
    <dbReference type="NCBI Taxonomy" id="1168545"/>
    <lineage>
        <taxon>Eukaryota</taxon>
        <taxon>Fungi</taxon>
        <taxon>Dikarya</taxon>
        <taxon>Ascomycota</taxon>
        <taxon>Pezizomycotina</taxon>
        <taxon>Dothideomycetes</taxon>
        <taxon>Pleosporomycetidae</taxon>
        <taxon>Pleosporales</taxon>
        <taxon>Massarineae</taxon>
        <taxon>Lentitheciaceae</taxon>
        <taxon>Lentithecium</taxon>
    </lineage>
</organism>
<feature type="compositionally biased region" description="Basic and acidic residues" evidence="1">
    <location>
        <begin position="439"/>
        <end position="449"/>
    </location>
</feature>
<feature type="compositionally biased region" description="Polar residues" evidence="1">
    <location>
        <begin position="914"/>
        <end position="927"/>
    </location>
</feature>
<name>A0A6G1IKS6_9PLEO</name>
<feature type="compositionally biased region" description="Polar residues" evidence="1">
    <location>
        <begin position="146"/>
        <end position="156"/>
    </location>
</feature>
<keyword evidence="3" id="KW-1185">Reference proteome</keyword>
<feature type="region of interest" description="Disordered" evidence="1">
    <location>
        <begin position="140"/>
        <end position="169"/>
    </location>
</feature>
<proteinExistence type="predicted"/>
<evidence type="ECO:0000256" key="1">
    <source>
        <dbReference type="SAM" id="MobiDB-lite"/>
    </source>
</evidence>
<dbReference type="OrthoDB" id="3801583at2759"/>
<feature type="region of interest" description="Disordered" evidence="1">
    <location>
        <begin position="187"/>
        <end position="257"/>
    </location>
</feature>
<feature type="region of interest" description="Disordered" evidence="1">
    <location>
        <begin position="310"/>
        <end position="368"/>
    </location>
</feature>
<feature type="region of interest" description="Disordered" evidence="1">
    <location>
        <begin position="1"/>
        <end position="28"/>
    </location>
</feature>
<dbReference type="Proteomes" id="UP000799291">
    <property type="component" value="Unassembled WGS sequence"/>
</dbReference>
<dbReference type="EMBL" id="MU005611">
    <property type="protein sequence ID" value="KAF2678593.1"/>
    <property type="molecule type" value="Genomic_DNA"/>
</dbReference>
<feature type="compositionally biased region" description="Polar residues" evidence="1">
    <location>
        <begin position="557"/>
        <end position="569"/>
    </location>
</feature>
<feature type="compositionally biased region" description="Basic residues" evidence="1">
    <location>
        <begin position="195"/>
        <end position="209"/>
    </location>
</feature>
<feature type="region of interest" description="Disordered" evidence="1">
    <location>
        <begin position="557"/>
        <end position="585"/>
    </location>
</feature>
<feature type="region of interest" description="Disordered" evidence="1">
    <location>
        <begin position="635"/>
        <end position="999"/>
    </location>
</feature>
<feature type="compositionally biased region" description="Low complexity" evidence="1">
    <location>
        <begin position="671"/>
        <end position="684"/>
    </location>
</feature>